<reference evidence="3" key="1">
    <citation type="submission" date="2025-08" db="UniProtKB">
        <authorList>
            <consortium name="RefSeq"/>
        </authorList>
    </citation>
    <scope>IDENTIFICATION</scope>
    <source>
        <tissue evidence="3">Muscle</tissue>
    </source>
</reference>
<feature type="compositionally biased region" description="Basic and acidic residues" evidence="1">
    <location>
        <begin position="80"/>
        <end position="94"/>
    </location>
</feature>
<evidence type="ECO:0000313" key="2">
    <source>
        <dbReference type="Proteomes" id="UP000504628"/>
    </source>
</evidence>
<dbReference type="KEGG" id="pdic:114496831"/>
<feature type="compositionally biased region" description="Basic and acidic residues" evidence="1">
    <location>
        <begin position="275"/>
        <end position="284"/>
    </location>
</feature>
<keyword evidence="2" id="KW-1185">Reference proteome</keyword>
<dbReference type="GeneID" id="114496831"/>
<feature type="region of interest" description="Disordered" evidence="1">
    <location>
        <begin position="475"/>
        <end position="495"/>
    </location>
</feature>
<feature type="region of interest" description="Disordered" evidence="1">
    <location>
        <begin position="535"/>
        <end position="557"/>
    </location>
</feature>
<protein>
    <submittedName>
        <fullName evidence="3">Collagen alpha-1(I) chain-like</fullName>
    </submittedName>
</protein>
<feature type="region of interest" description="Disordered" evidence="1">
    <location>
        <begin position="642"/>
        <end position="677"/>
    </location>
</feature>
<accession>A0A7E6DPS6</accession>
<feature type="compositionally biased region" description="Basic and acidic residues" evidence="1">
    <location>
        <begin position="1"/>
        <end position="10"/>
    </location>
</feature>
<feature type="compositionally biased region" description="Gly residues" evidence="1">
    <location>
        <begin position="144"/>
        <end position="157"/>
    </location>
</feature>
<name>A0A7E6DPS6_9CHIR</name>
<proteinExistence type="predicted"/>
<gene>
    <name evidence="3" type="primary">LOC114496831</name>
</gene>
<dbReference type="RefSeq" id="XP_035880994.1">
    <property type="nucleotide sequence ID" value="XM_036025101.1"/>
</dbReference>
<feature type="compositionally biased region" description="Pro residues" evidence="1">
    <location>
        <begin position="348"/>
        <end position="363"/>
    </location>
</feature>
<evidence type="ECO:0000256" key="1">
    <source>
        <dbReference type="SAM" id="MobiDB-lite"/>
    </source>
</evidence>
<feature type="compositionally biased region" description="Pro residues" evidence="1">
    <location>
        <begin position="483"/>
        <end position="493"/>
    </location>
</feature>
<feature type="compositionally biased region" description="Basic and acidic residues" evidence="1">
    <location>
        <begin position="292"/>
        <end position="302"/>
    </location>
</feature>
<feature type="compositionally biased region" description="Basic and acidic residues" evidence="1">
    <location>
        <begin position="25"/>
        <end position="42"/>
    </location>
</feature>
<organism evidence="2 3">
    <name type="scientific">Phyllostomus discolor</name>
    <name type="common">pale spear-nosed bat</name>
    <dbReference type="NCBI Taxonomy" id="89673"/>
    <lineage>
        <taxon>Eukaryota</taxon>
        <taxon>Metazoa</taxon>
        <taxon>Chordata</taxon>
        <taxon>Craniata</taxon>
        <taxon>Vertebrata</taxon>
        <taxon>Euteleostomi</taxon>
        <taxon>Mammalia</taxon>
        <taxon>Eutheria</taxon>
        <taxon>Laurasiatheria</taxon>
        <taxon>Chiroptera</taxon>
        <taxon>Yangochiroptera</taxon>
        <taxon>Phyllostomidae</taxon>
        <taxon>Phyllostominae</taxon>
        <taxon>Phyllostomus</taxon>
    </lineage>
</organism>
<dbReference type="AlphaFoldDB" id="A0A7E6DPS6"/>
<feature type="region of interest" description="Disordered" evidence="1">
    <location>
        <begin position="1"/>
        <end position="228"/>
    </location>
</feature>
<evidence type="ECO:0000313" key="3">
    <source>
        <dbReference type="RefSeq" id="XP_035880994.1"/>
    </source>
</evidence>
<feature type="region of interest" description="Disordered" evidence="1">
    <location>
        <begin position="243"/>
        <end position="365"/>
    </location>
</feature>
<sequence>MRCAERKGHSLEPGGRVGQGASAGVERRWFEAGRGRRSRSEEVEGGVASEPGGRAAPAGRTISAPDALSRGLTSPPKQPPPRDHCPSPKPREPHGLLGAPALSTAAGRPGGRPRPDRARWAAALDGGTGQLPGTYRPEGQSQLGVGGVRGAGGGVRGAGRLAGNRASRQRETQAGPWGADRGARQAGPEVPPDPVPEGAAPLIGSHARNRGREEARVRARAGDGAGPCVRATCAVTRPWGFPRLRTGAAAPIDGWRRLRADGGGGGGRGRGVEQPPRDRTEPRRVPAAAPAERPERDHLPERRPRRPRRRGAGAAGRTSAEVSPEASPLPGFAAPVVLALPRGGTPGTSPPAPPQSPAPPPPLRGRVFLPRPGGVCGAGAGGGPAGVGRGRGGGPRLGVSGPGPGFGVQVWVAGSAARVLGFWAFRSGSGVSVLGWGLGFLSASGVLVGVRGPGLQVQGPKPRVRVRALASPGLCAGPGSAARPPPRARPPAPLREQRRRVRCCSGCGCPSFAREDVVFQRRALADPRLLRWAWGSRGATPGDPGEGPAEGRASSRGPGVLLGDRGVVASSAQGLFVDAVPSREDGERRDVRCVVGRELGTDQPQPVLSVRAVRGGSGPAGRLLPSHGAAGFLEAEGTFVPASDAVSPSSGQRRLCGPDDVGGQVGVPRGDPEAAAR</sequence>
<dbReference type="Proteomes" id="UP000504628">
    <property type="component" value="Chromosome 5"/>
</dbReference>
<feature type="compositionally biased region" description="Basic and acidic residues" evidence="1">
    <location>
        <begin position="210"/>
        <end position="221"/>
    </location>
</feature>
<dbReference type="InParanoid" id="A0A7E6DPS6"/>
<feature type="compositionally biased region" description="Low complexity" evidence="1">
    <location>
        <begin position="658"/>
        <end position="669"/>
    </location>
</feature>